<keyword evidence="2" id="KW-0808">Transferase</keyword>
<feature type="compositionally biased region" description="Low complexity" evidence="4">
    <location>
        <begin position="243"/>
        <end position="255"/>
    </location>
</feature>
<keyword evidence="3" id="KW-0949">S-adenosyl-L-methionine</keyword>
<evidence type="ECO:0000256" key="4">
    <source>
        <dbReference type="SAM" id="MobiDB-lite"/>
    </source>
</evidence>
<dbReference type="InterPro" id="IPR018117">
    <property type="entry name" value="C5_DNA_meth_AS"/>
</dbReference>
<feature type="region of interest" description="Disordered" evidence="4">
    <location>
        <begin position="694"/>
        <end position="737"/>
    </location>
</feature>
<name>A0ABN9TTZ1_9DINO</name>
<dbReference type="Proteomes" id="UP001189429">
    <property type="component" value="Unassembled WGS sequence"/>
</dbReference>
<evidence type="ECO:0000256" key="1">
    <source>
        <dbReference type="ARBA" id="ARBA00022603"/>
    </source>
</evidence>
<keyword evidence="1" id="KW-0489">Methyltransferase</keyword>
<sequence length="1438" mass="155132">AAASSPGAAGRGELVCWALWACGAADARQSWMAVSADAKKAGAEALRGGGADVTDDDVAELVLKVRSTLSAGRAPRSKRDEARRLEAALDPVAVRLASGNPEVPGSAMAEALWGFTEAATFATQTEGRIRRVAADADGWETIADRIWARAVGADGNTLPVDWVLHLGIGLFLSSLAVVLGADSVRHRLAGGAVGLVGTVLLVRRVPERVVAWWTRCRRRSAFAAARRRGGDGLDRTAAEAAEEPAGPLHPPGLAALPPPPWAPPAEGAGAGTAVGKPGAQDLSALRAFAQGCEVPGPSSQTAAMQQQQQQQPQPTPEVAVPASGLSFHVPHAPADAVQLGREVEIVGATLREFQAQAAINEDWAWHFWERIAAVDGARGLHPDLRRVLQTHGYVGAGTTSPPGESLQQELDALVASPTAPHGGGMHASPGWAVAPQTQQHQEDSRWNLSLPPELRRAAPEIYRTILGGPQTVRARDWLSQEVTGQRHTAAWTDLWTAATNVDYLLGGCANQSELLTRLASDDALELHLRRLASYVYEMRTKDKVGGAAMVAVRPPGSAADLAPTWLVTEATTHSQAEHQRDERVHAAIKREGRGGGRGGGQGGVAGGGSEVASGGRGAPPPRVQPRMPVTGLSGSLTQALQWKEAELMNGMDRGSLEARPTGQREASDNEMMLAWQLVQQYALQDAARYERGQGTDLACDRGPQDAYTGERKGVSKHDGGLEAGSRGDAEPEDAQQHRYDDDWLGQQCSCRAAPPSPRGYSVAEWLETVRRAKRDDERVMVVMHLFAGRRRRGDVQEVVERLAKERSLRVLFLSADLLDDPRWDLANPSTFSSLMELCEGGWVDIVLGGPPCSTWSRARYNRRRPGPPPVRSRRCPWGLPGLRDWEAARVAESNTLTLNLLALCEACGQSGGAFLIEHPEGPGHAPYPSIWNTTEMLDFETRRSSRRACLDQCMLGGRTKKPTCLSGALQGLEDLNELRCDGSHAHETAEGKLADGTFRASPLAQYPEKMCETLGSLIVQTLAIFEQTGLGGTGWRRPPEADRSVTAWSSRSTTTPAVAVRNEDVLRGRGLVLDGPLMAFYLRVDDGVVMAGGSGCGPRASGKMHQLADALAEAGFVVTDRTEASDMQKVLGYAPQARPAQLRLPPKRARELVQQLEAMGATRSLHTEELRSLLGVWIWGALLRRELLCIPSAVFRLLERHPHQRVCTWATVRRELRAMARVVPLMYADLGAPPAPVYFAADAMGANVEDDGGWGILVTDMSEDIAKDFIDTGGNLGYTVARLDGELTGLRRPEQVIRRTKPFRILPDRVFKPDEDWTIVGAGRWRAADHITLGEGRCVVKISRLAAATPALHRTVLPILEDNQPVSGAVCKGRSPAHMLNHLLRQKTAAGMASRTKILIPWVETLRQPADKISRCLTRAELRGLPHVGAEEAEQHFC</sequence>
<evidence type="ECO:0000313" key="6">
    <source>
        <dbReference type="Proteomes" id="UP001189429"/>
    </source>
</evidence>
<feature type="compositionally biased region" description="Basic and acidic residues" evidence="4">
    <location>
        <begin position="228"/>
        <end position="237"/>
    </location>
</feature>
<keyword evidence="6" id="KW-1185">Reference proteome</keyword>
<feature type="compositionally biased region" description="Gly residues" evidence="4">
    <location>
        <begin position="595"/>
        <end position="617"/>
    </location>
</feature>
<feature type="region of interest" description="Disordered" evidence="4">
    <location>
        <begin position="293"/>
        <end position="321"/>
    </location>
</feature>
<proteinExistence type="predicted"/>
<reference evidence="5" key="1">
    <citation type="submission" date="2023-10" db="EMBL/GenBank/DDBJ databases">
        <authorList>
            <person name="Chen Y."/>
            <person name="Shah S."/>
            <person name="Dougan E. K."/>
            <person name="Thang M."/>
            <person name="Chan C."/>
        </authorList>
    </citation>
    <scope>NUCLEOTIDE SEQUENCE [LARGE SCALE GENOMIC DNA]</scope>
</reference>
<feature type="non-terminal residue" evidence="5">
    <location>
        <position position="1"/>
    </location>
</feature>
<gene>
    <name evidence="5" type="ORF">PCOR1329_LOCUS42294</name>
</gene>
<organism evidence="5 6">
    <name type="scientific">Prorocentrum cordatum</name>
    <dbReference type="NCBI Taxonomy" id="2364126"/>
    <lineage>
        <taxon>Eukaryota</taxon>
        <taxon>Sar</taxon>
        <taxon>Alveolata</taxon>
        <taxon>Dinophyceae</taxon>
        <taxon>Prorocentrales</taxon>
        <taxon>Prorocentraceae</taxon>
        <taxon>Prorocentrum</taxon>
    </lineage>
</organism>
<feature type="compositionally biased region" description="Low complexity" evidence="4">
    <location>
        <begin position="297"/>
        <end position="312"/>
    </location>
</feature>
<dbReference type="EMBL" id="CAUYUJ010015079">
    <property type="protein sequence ID" value="CAK0849657.1"/>
    <property type="molecule type" value="Genomic_DNA"/>
</dbReference>
<protein>
    <recommendedName>
        <fullName evidence="7">DNA (cytosine-5-)-methyltransferase</fullName>
    </recommendedName>
</protein>
<accession>A0ABN9TTZ1</accession>
<evidence type="ECO:0000256" key="3">
    <source>
        <dbReference type="ARBA" id="ARBA00022691"/>
    </source>
</evidence>
<feature type="region of interest" description="Disordered" evidence="4">
    <location>
        <begin position="590"/>
        <end position="625"/>
    </location>
</feature>
<feature type="region of interest" description="Disordered" evidence="4">
    <location>
        <begin position="224"/>
        <end position="276"/>
    </location>
</feature>
<dbReference type="PROSITE" id="PS00094">
    <property type="entry name" value="C5_MTASE_1"/>
    <property type="match status" value="1"/>
</dbReference>
<evidence type="ECO:0000313" key="5">
    <source>
        <dbReference type="EMBL" id="CAK0849657.1"/>
    </source>
</evidence>
<evidence type="ECO:0000256" key="2">
    <source>
        <dbReference type="ARBA" id="ARBA00022679"/>
    </source>
</evidence>
<evidence type="ECO:0008006" key="7">
    <source>
        <dbReference type="Google" id="ProtNLM"/>
    </source>
</evidence>
<comment type="caution">
    <text evidence="5">The sequence shown here is derived from an EMBL/GenBank/DDBJ whole genome shotgun (WGS) entry which is preliminary data.</text>
</comment>